<dbReference type="Proteomes" id="UP000076078">
    <property type="component" value="Unassembled WGS sequence"/>
</dbReference>
<dbReference type="HAMAP" id="MF_00361">
    <property type="entry name" value="NAD_kinase"/>
    <property type="match status" value="1"/>
</dbReference>
<evidence type="ECO:0000256" key="5">
    <source>
        <dbReference type="ARBA" id="ARBA00022840"/>
    </source>
</evidence>
<evidence type="ECO:0000256" key="7">
    <source>
        <dbReference type="ARBA" id="ARBA00023027"/>
    </source>
</evidence>
<comment type="caution">
    <text evidence="9">The sequence shown here is derived from an EMBL/GenBank/DDBJ whole genome shotgun (WGS) entry which is preliminary data.</text>
</comment>
<evidence type="ECO:0000256" key="2">
    <source>
        <dbReference type="ARBA" id="ARBA00022679"/>
    </source>
</evidence>
<protein>
    <submittedName>
        <fullName evidence="9">NAD+ kinase family protein</fullName>
    </submittedName>
</protein>
<dbReference type="InParanoid" id="A0A151ZB65"/>
<evidence type="ECO:0000313" key="10">
    <source>
        <dbReference type="Proteomes" id="UP000076078"/>
    </source>
</evidence>
<dbReference type="OrthoDB" id="24581at2759"/>
<evidence type="ECO:0000256" key="1">
    <source>
        <dbReference type="ARBA" id="ARBA00010995"/>
    </source>
</evidence>
<sequence length="441" mass="49213">MNSLQKFISKNNFLISNYTKSLNNGTYRYISSNNKSNVNNINTHEQHLTKNIIKLSEISHKAKYKILRENNNPSLMNPIMNKNRVQNNSNKQKKNTDKCNSEDEQQSSYQIEVGGSRTRFQWIEQPKTVLIIKKHKDKKTTMWLNTISQWLHQQFGLRVLVEPNVYSSLHGTSVGTYTEEDSHNLGKVVDFVITLGGDGTLLHVSSLFKEEVPPIISFHLGTLGFLMPFKVEDYQDAIKNIMSGEFLCTNRMRLICDIHHQKSVNNNSQNSSSSSSFQVLNEVTLHRGSNPHSTTINCIINGHVLSDIVGDGLIVATATGSTAYSLSCGGPLVHPCINCILITPIAPSSYSSKPSLLPDDSILTLNISQSKGKSISATFDGTKSIKVEQGDYLVIKKSLYPLLTINKTNETTDWVHGNGKLIEMSDKSSIWNQSIYTTSAN</sequence>
<keyword evidence="10" id="KW-1185">Reference proteome</keyword>
<dbReference type="Pfam" id="PF20143">
    <property type="entry name" value="NAD_kinase_C"/>
    <property type="match status" value="1"/>
</dbReference>
<evidence type="ECO:0000256" key="4">
    <source>
        <dbReference type="ARBA" id="ARBA00022777"/>
    </source>
</evidence>
<dbReference type="GO" id="GO:0003951">
    <property type="term" value="F:NAD+ kinase activity"/>
    <property type="evidence" value="ECO:0007669"/>
    <property type="project" value="InterPro"/>
</dbReference>
<dbReference type="Gene3D" id="3.40.50.10330">
    <property type="entry name" value="Probable inorganic polyphosphate/atp-NAD kinase, domain 1"/>
    <property type="match status" value="1"/>
</dbReference>
<keyword evidence="7" id="KW-0520">NAD</keyword>
<dbReference type="InterPro" id="IPR016064">
    <property type="entry name" value="NAD/diacylglycerol_kinase_sf"/>
</dbReference>
<dbReference type="FunFam" id="3.40.50.10330:FF:000018">
    <property type="entry name" value="Probable NAD kinase 1"/>
    <property type="match status" value="1"/>
</dbReference>
<gene>
    <name evidence="9" type="ORF">DLAC_08110</name>
</gene>
<accession>A0A151ZB65</accession>
<proteinExistence type="inferred from homology"/>
<dbReference type="InterPro" id="IPR017438">
    <property type="entry name" value="ATP-NAD_kinase_N"/>
</dbReference>
<keyword evidence="4 9" id="KW-0418">Kinase</keyword>
<dbReference type="PANTHER" id="PTHR20275:SF0">
    <property type="entry name" value="NAD KINASE"/>
    <property type="match status" value="1"/>
</dbReference>
<keyword evidence="6" id="KW-0521">NADP</keyword>
<keyword evidence="2" id="KW-0808">Transferase</keyword>
<dbReference type="FunFam" id="2.60.200.30:FF:000009">
    <property type="entry name" value="Poly(P)/ATP NAD kinase"/>
    <property type="match status" value="1"/>
</dbReference>
<dbReference type="Pfam" id="PF01513">
    <property type="entry name" value="NAD_kinase"/>
    <property type="match status" value="1"/>
</dbReference>
<feature type="region of interest" description="Disordered" evidence="8">
    <location>
        <begin position="71"/>
        <end position="110"/>
    </location>
</feature>
<dbReference type="GO" id="GO:0005524">
    <property type="term" value="F:ATP binding"/>
    <property type="evidence" value="ECO:0007669"/>
    <property type="project" value="UniProtKB-KW"/>
</dbReference>
<dbReference type="InterPro" id="IPR002504">
    <property type="entry name" value="NADK"/>
</dbReference>
<dbReference type="Gene3D" id="2.60.200.30">
    <property type="entry name" value="Probable inorganic polyphosphate/atp-NAD kinase, domain 2"/>
    <property type="match status" value="1"/>
</dbReference>
<dbReference type="OMA" id="CVYLMEA"/>
<dbReference type="GO" id="GO:0006741">
    <property type="term" value="P:NADP+ biosynthetic process"/>
    <property type="evidence" value="ECO:0007669"/>
    <property type="project" value="InterPro"/>
</dbReference>
<dbReference type="GO" id="GO:0019674">
    <property type="term" value="P:NAD+ metabolic process"/>
    <property type="evidence" value="ECO:0007669"/>
    <property type="project" value="InterPro"/>
</dbReference>
<dbReference type="SUPFAM" id="SSF111331">
    <property type="entry name" value="NAD kinase/diacylglycerol kinase-like"/>
    <property type="match status" value="1"/>
</dbReference>
<dbReference type="FunCoup" id="A0A151ZB65">
    <property type="interactions" value="94"/>
</dbReference>
<keyword evidence="5" id="KW-0067">ATP-binding</keyword>
<dbReference type="STRING" id="361077.A0A151ZB65"/>
<name>A0A151ZB65_TIELA</name>
<organism evidence="9 10">
    <name type="scientific">Tieghemostelium lacteum</name>
    <name type="common">Slime mold</name>
    <name type="synonym">Dictyostelium lacteum</name>
    <dbReference type="NCBI Taxonomy" id="361077"/>
    <lineage>
        <taxon>Eukaryota</taxon>
        <taxon>Amoebozoa</taxon>
        <taxon>Evosea</taxon>
        <taxon>Eumycetozoa</taxon>
        <taxon>Dictyostelia</taxon>
        <taxon>Dictyosteliales</taxon>
        <taxon>Raperosteliaceae</taxon>
        <taxon>Tieghemostelium</taxon>
    </lineage>
</organism>
<evidence type="ECO:0000313" key="9">
    <source>
        <dbReference type="EMBL" id="KYQ91192.1"/>
    </source>
</evidence>
<reference evidence="9 10" key="1">
    <citation type="submission" date="2015-12" db="EMBL/GenBank/DDBJ databases">
        <title>Dictyostelia acquired genes for synthesis and detection of signals that induce cell-type specialization by lateral gene transfer from prokaryotes.</title>
        <authorList>
            <person name="Gloeckner G."/>
            <person name="Schaap P."/>
        </authorList>
    </citation>
    <scope>NUCLEOTIDE SEQUENCE [LARGE SCALE GENOMIC DNA]</scope>
    <source>
        <strain evidence="9 10">TK</strain>
    </source>
</reference>
<keyword evidence="3" id="KW-0547">Nucleotide-binding</keyword>
<dbReference type="PANTHER" id="PTHR20275">
    <property type="entry name" value="NAD KINASE"/>
    <property type="match status" value="1"/>
</dbReference>
<dbReference type="EMBL" id="LODT01000035">
    <property type="protein sequence ID" value="KYQ91192.1"/>
    <property type="molecule type" value="Genomic_DNA"/>
</dbReference>
<dbReference type="InterPro" id="IPR017437">
    <property type="entry name" value="ATP-NAD_kinase_PpnK-typ_C"/>
</dbReference>
<evidence type="ECO:0000256" key="6">
    <source>
        <dbReference type="ARBA" id="ARBA00022857"/>
    </source>
</evidence>
<dbReference type="AlphaFoldDB" id="A0A151ZB65"/>
<evidence type="ECO:0000256" key="8">
    <source>
        <dbReference type="SAM" id="MobiDB-lite"/>
    </source>
</evidence>
<evidence type="ECO:0000256" key="3">
    <source>
        <dbReference type="ARBA" id="ARBA00022741"/>
    </source>
</evidence>
<comment type="similarity">
    <text evidence="1">Belongs to the NAD kinase family.</text>
</comment>